<evidence type="ECO:0000313" key="1">
    <source>
        <dbReference type="EMBL" id="KPE49785.1"/>
    </source>
</evidence>
<comment type="caution">
    <text evidence="1">The sequence shown here is derived from an EMBL/GenBank/DDBJ whole genome shotgun (WGS) entry which is preliminary data.</text>
</comment>
<gene>
    <name evidence="1" type="ORF">AOB46_17590</name>
</gene>
<accession>A0A0N0ZV79</accession>
<reference evidence="1 2" key="1">
    <citation type="journal article" date="2015" name="Genom Data">
        <title>Draft genome sequence of a multidrug-resistant Chryseobacterium indologenes isolate from Malaysia.</title>
        <authorList>
            <person name="Yu C.Y."/>
            <person name="Ang G.Y."/>
            <person name="Cheng H.J."/>
            <person name="Cheong Y.M."/>
            <person name="Yin W.F."/>
            <person name="Chan K.G."/>
        </authorList>
    </citation>
    <scope>NUCLEOTIDE SEQUENCE [LARGE SCALE GENOMIC DNA]</scope>
    <source>
        <strain evidence="1 2">CI_885</strain>
    </source>
</reference>
<evidence type="ECO:0000313" key="2">
    <source>
        <dbReference type="Proteomes" id="UP000037953"/>
    </source>
</evidence>
<organism evidence="1 2">
    <name type="scientific">Chryseobacterium indologenes</name>
    <name type="common">Flavobacterium indologenes</name>
    <dbReference type="NCBI Taxonomy" id="253"/>
    <lineage>
        <taxon>Bacteria</taxon>
        <taxon>Pseudomonadati</taxon>
        <taxon>Bacteroidota</taxon>
        <taxon>Flavobacteriia</taxon>
        <taxon>Flavobacteriales</taxon>
        <taxon>Weeksellaceae</taxon>
        <taxon>Chryseobacterium group</taxon>
        <taxon>Chryseobacterium</taxon>
    </lineage>
</organism>
<dbReference type="Proteomes" id="UP000037953">
    <property type="component" value="Unassembled WGS sequence"/>
</dbReference>
<proteinExistence type="predicted"/>
<dbReference type="EMBL" id="LJOD01000014">
    <property type="protein sequence ID" value="KPE49785.1"/>
    <property type="molecule type" value="Genomic_DNA"/>
</dbReference>
<dbReference type="AlphaFoldDB" id="A0A0N0ZV79"/>
<sequence length="125" mass="14471">MKYLFNIILMLNVCTFISCVSNKKTSIYNVEKLEIYSIDTTADFYVFGVQNNLKKQIIIAEKDKIKSCKPFKKYIIADSIKEEVRIKSGSKYVMIGFNEFTINKIKIKEKGELTKVINNCNSFSK</sequence>
<dbReference type="PROSITE" id="PS51257">
    <property type="entry name" value="PROKAR_LIPOPROTEIN"/>
    <property type="match status" value="1"/>
</dbReference>
<reference evidence="2" key="2">
    <citation type="submission" date="2015-09" db="EMBL/GenBank/DDBJ databases">
        <title>Draft genome sequence of a multidrug-resistant Chryseobacterium indologenes isolate from Malaysia.</title>
        <authorList>
            <person name="Yu C.Y."/>
            <person name="Ang G.Y."/>
            <person name="Chan K.-G."/>
        </authorList>
    </citation>
    <scope>NUCLEOTIDE SEQUENCE [LARGE SCALE GENOMIC DNA]</scope>
    <source>
        <strain evidence="2">CI_885</strain>
    </source>
</reference>
<protein>
    <recommendedName>
        <fullName evidence="3">Lipoprotein</fullName>
    </recommendedName>
</protein>
<name>A0A0N0ZV79_CHRID</name>
<evidence type="ECO:0008006" key="3">
    <source>
        <dbReference type="Google" id="ProtNLM"/>
    </source>
</evidence>
<dbReference type="RefSeq" id="WP_062701792.1">
    <property type="nucleotide sequence ID" value="NZ_LJOD01000014.1"/>
</dbReference>
<dbReference type="PATRIC" id="fig|253.9.peg.1466"/>